<organism evidence="8 9">
    <name type="scientific">Paenibacillus ginsengarvi</name>
    <dbReference type="NCBI Taxonomy" id="400777"/>
    <lineage>
        <taxon>Bacteria</taxon>
        <taxon>Bacillati</taxon>
        <taxon>Bacillota</taxon>
        <taxon>Bacilli</taxon>
        <taxon>Bacillales</taxon>
        <taxon>Paenibacillaceae</taxon>
        <taxon>Paenibacillus</taxon>
    </lineage>
</organism>
<keyword evidence="2 8" id="KW-0378">Hydrolase</keyword>
<dbReference type="InterPro" id="IPR036156">
    <property type="entry name" value="Beta-gal/glucu_dom_sf"/>
</dbReference>
<dbReference type="InterPro" id="IPR006102">
    <property type="entry name" value="Ig-like_GH2"/>
</dbReference>
<evidence type="ECO:0000256" key="3">
    <source>
        <dbReference type="ARBA" id="ARBA00023295"/>
    </source>
</evidence>
<dbReference type="Pfam" id="PF16355">
    <property type="entry name" value="DUF4982"/>
    <property type="match status" value="1"/>
</dbReference>
<dbReference type="AlphaFoldDB" id="A0A3B0CCR5"/>
<keyword evidence="3" id="KW-0326">Glycosidase</keyword>
<protein>
    <submittedName>
        <fullName evidence="8">Glycoside hydrolase family 2 protein</fullName>
    </submittedName>
</protein>
<dbReference type="Pfam" id="PF02837">
    <property type="entry name" value="Glyco_hydro_2_N"/>
    <property type="match status" value="1"/>
</dbReference>
<dbReference type="SUPFAM" id="SSF49303">
    <property type="entry name" value="beta-Galactosidase/glucuronidase domain"/>
    <property type="match status" value="1"/>
</dbReference>
<dbReference type="SUPFAM" id="SSF51445">
    <property type="entry name" value="(Trans)glycosidases"/>
    <property type="match status" value="1"/>
</dbReference>
<feature type="domain" description="Glycosyl hydrolases family 2 sugar binding" evidence="6">
    <location>
        <begin position="54"/>
        <end position="170"/>
    </location>
</feature>
<feature type="domain" description="Glycoside hydrolase family 2 immunoglobulin-like beta-sandwich" evidence="4">
    <location>
        <begin position="176"/>
        <end position="278"/>
    </location>
</feature>
<dbReference type="InterPro" id="IPR006103">
    <property type="entry name" value="Glyco_hydro_2_cat"/>
</dbReference>
<feature type="domain" description="Glycoside hydrolase family 2 catalytic" evidence="5">
    <location>
        <begin position="283"/>
        <end position="496"/>
    </location>
</feature>
<evidence type="ECO:0000259" key="7">
    <source>
        <dbReference type="Pfam" id="PF16355"/>
    </source>
</evidence>
<sequence>MQSIRLVEGWEHYRGSLGGVWEVWREAKLKSSLYHLPWEAVSLPHCFNRYDAVDPDVKYYQGQGWYRTSLGISNPYKEGRTLLRFEGAGQKSTVYVATGETGRHNGGFDEFRLDITEAAEAAKGDPLYKGKVPVAVMTDNSRDLETIPSDISDFNVYGGLYRHVHLVYVPKISLERVHATVLCVSGDKATIQLKARLYNPQRASDTVKLTVTVRDPAGKEIFRRETSAAPWEGLTELDRLELDALALWSPDHPQLYTCEVELESVHGATKQTVRFGVRTYEFVEKGPFLLNGKRLLIRGTHRHDDHAGVGAAMTDDMIRTELRLVKEMGANFLRLGHYQQSELVLELCDELGLLVWEEIPWCRGGLGGDGYKRQCREMLEAMIDQHYNHPSVIIWGLGNENDWEADFDSFDKDAIRAFMKELHDLSHELDPYRLTGIRRCDFCKDIVDVYSPSIWAGWYRGIYPKYEEYSRHGFEQTSRFLHLEWGADAMAGRHVEQPYTGFRDIRAGTSAEERDGDFLMSGGEPRVSALGDWSETYFCDLIDWHLKSQETMDWLTGTAQWVFKDFSTPVRPDNPVPYVNQKGVIERDFTKKDAYYVFQSYWSEQPMVRIYGHSWRTRWGRPSEKKLIRVYSNCLEAELFANGISCGRQRRDPQNFPCAGLRWEIELAEGFNHLKVVASKDGVTVEDETHYEYQTSSWSEPAYLRMTATKQTDSLVSLEVKAYDRNHVFCPDAVNFIRFSLAGDGKLIDNLGTARASRYVQLAGGRATICAEYAAEGTLIASAASDGLKTAIVVV</sequence>
<gene>
    <name evidence="8" type="ORF">D7M11_13810</name>
</gene>
<evidence type="ECO:0000256" key="1">
    <source>
        <dbReference type="ARBA" id="ARBA00007401"/>
    </source>
</evidence>
<dbReference type="InterPro" id="IPR006104">
    <property type="entry name" value="Glyco_hydro_2_N"/>
</dbReference>
<dbReference type="RefSeq" id="WP_120747820.1">
    <property type="nucleotide sequence ID" value="NZ_RBAH01000009.1"/>
</dbReference>
<dbReference type="EMBL" id="RBAH01000009">
    <property type="protein sequence ID" value="RKN84085.1"/>
    <property type="molecule type" value="Genomic_DNA"/>
</dbReference>
<dbReference type="Pfam" id="PF00703">
    <property type="entry name" value="Glyco_hydro_2"/>
    <property type="match status" value="1"/>
</dbReference>
<dbReference type="PRINTS" id="PR00132">
    <property type="entry name" value="GLHYDRLASE2"/>
</dbReference>
<dbReference type="Gene3D" id="2.60.40.10">
    <property type="entry name" value="Immunoglobulins"/>
    <property type="match status" value="2"/>
</dbReference>
<dbReference type="Pfam" id="PF02836">
    <property type="entry name" value="Glyco_hydro_2_C"/>
    <property type="match status" value="1"/>
</dbReference>
<accession>A0A3B0CCR5</accession>
<evidence type="ECO:0000259" key="4">
    <source>
        <dbReference type="Pfam" id="PF00703"/>
    </source>
</evidence>
<evidence type="ECO:0000259" key="5">
    <source>
        <dbReference type="Pfam" id="PF02836"/>
    </source>
</evidence>
<feature type="domain" description="DUF4982" evidence="7">
    <location>
        <begin position="626"/>
        <end position="685"/>
    </location>
</feature>
<dbReference type="SUPFAM" id="SSF49785">
    <property type="entry name" value="Galactose-binding domain-like"/>
    <property type="match status" value="1"/>
</dbReference>
<dbReference type="InterPro" id="IPR051913">
    <property type="entry name" value="GH2_Domain-Containing"/>
</dbReference>
<comment type="similarity">
    <text evidence="1">Belongs to the glycosyl hydrolase 2 family.</text>
</comment>
<dbReference type="InterPro" id="IPR032311">
    <property type="entry name" value="DUF4982"/>
</dbReference>
<name>A0A3B0CCR5_9BACL</name>
<evidence type="ECO:0000256" key="2">
    <source>
        <dbReference type="ARBA" id="ARBA00022801"/>
    </source>
</evidence>
<dbReference type="InterPro" id="IPR013783">
    <property type="entry name" value="Ig-like_fold"/>
</dbReference>
<evidence type="ECO:0000313" key="9">
    <source>
        <dbReference type="Proteomes" id="UP000282311"/>
    </source>
</evidence>
<evidence type="ECO:0000313" key="8">
    <source>
        <dbReference type="EMBL" id="RKN84085.1"/>
    </source>
</evidence>
<evidence type="ECO:0000259" key="6">
    <source>
        <dbReference type="Pfam" id="PF02837"/>
    </source>
</evidence>
<keyword evidence="9" id="KW-1185">Reference proteome</keyword>
<dbReference type="InterPro" id="IPR008979">
    <property type="entry name" value="Galactose-bd-like_sf"/>
</dbReference>
<dbReference type="Proteomes" id="UP000282311">
    <property type="component" value="Unassembled WGS sequence"/>
</dbReference>
<dbReference type="Gene3D" id="2.60.120.260">
    <property type="entry name" value="Galactose-binding domain-like"/>
    <property type="match status" value="1"/>
</dbReference>
<dbReference type="PANTHER" id="PTHR42732">
    <property type="entry name" value="BETA-GALACTOSIDASE"/>
    <property type="match status" value="1"/>
</dbReference>
<reference evidence="8 9" key="1">
    <citation type="journal article" date="2007" name="Int. J. Syst. Evol. Microbiol.">
        <title>Paenibacillus ginsengarvi sp. nov., isolated from soil from ginseng cultivation.</title>
        <authorList>
            <person name="Yoon M.H."/>
            <person name="Ten L.N."/>
            <person name="Im W.T."/>
        </authorList>
    </citation>
    <scope>NUCLEOTIDE SEQUENCE [LARGE SCALE GENOMIC DNA]</scope>
    <source>
        <strain evidence="8 9">KCTC 13059</strain>
    </source>
</reference>
<dbReference type="InterPro" id="IPR017853">
    <property type="entry name" value="GH"/>
</dbReference>
<dbReference type="InterPro" id="IPR006101">
    <property type="entry name" value="Glyco_hydro_2"/>
</dbReference>
<comment type="caution">
    <text evidence="8">The sequence shown here is derived from an EMBL/GenBank/DDBJ whole genome shotgun (WGS) entry which is preliminary data.</text>
</comment>
<dbReference type="PANTHER" id="PTHR42732:SF1">
    <property type="entry name" value="BETA-MANNOSIDASE"/>
    <property type="match status" value="1"/>
</dbReference>
<dbReference type="GO" id="GO:0004553">
    <property type="term" value="F:hydrolase activity, hydrolyzing O-glycosyl compounds"/>
    <property type="evidence" value="ECO:0007669"/>
    <property type="project" value="InterPro"/>
</dbReference>
<dbReference type="OrthoDB" id="9762066at2"/>
<dbReference type="Gene3D" id="3.20.20.80">
    <property type="entry name" value="Glycosidases"/>
    <property type="match status" value="1"/>
</dbReference>
<dbReference type="GO" id="GO:0005975">
    <property type="term" value="P:carbohydrate metabolic process"/>
    <property type="evidence" value="ECO:0007669"/>
    <property type="project" value="InterPro"/>
</dbReference>
<proteinExistence type="inferred from homology"/>